<organism evidence="2 3">
    <name type="scientific">Mucilaginibacter humi</name>
    <dbReference type="NCBI Taxonomy" id="2732510"/>
    <lineage>
        <taxon>Bacteria</taxon>
        <taxon>Pseudomonadati</taxon>
        <taxon>Bacteroidota</taxon>
        <taxon>Sphingobacteriia</taxon>
        <taxon>Sphingobacteriales</taxon>
        <taxon>Sphingobacteriaceae</taxon>
        <taxon>Mucilaginibacter</taxon>
    </lineage>
</organism>
<proteinExistence type="predicted"/>
<dbReference type="EMBL" id="JABFCR010000017">
    <property type="protein sequence ID" value="NNU33670.1"/>
    <property type="molecule type" value="Genomic_DNA"/>
</dbReference>
<feature type="chain" id="PRO_5046482750" evidence="1">
    <location>
        <begin position="20"/>
        <end position="54"/>
    </location>
</feature>
<evidence type="ECO:0000256" key="1">
    <source>
        <dbReference type="SAM" id="SignalP"/>
    </source>
</evidence>
<comment type="caution">
    <text evidence="2">The sequence shown here is derived from an EMBL/GenBank/DDBJ whole genome shotgun (WGS) entry which is preliminary data.</text>
</comment>
<name>A0ABX1W0M9_9SPHI</name>
<reference evidence="2 3" key="1">
    <citation type="submission" date="2020-05" db="EMBL/GenBank/DDBJ databases">
        <authorList>
            <person name="Khan S.A."/>
            <person name="Jeon C.O."/>
            <person name="Chun B.H."/>
        </authorList>
    </citation>
    <scope>NUCLEOTIDE SEQUENCE [LARGE SCALE GENOMIC DNA]</scope>
    <source>
        <strain evidence="2 3">S1162</strain>
    </source>
</reference>
<dbReference type="Proteomes" id="UP000566071">
    <property type="component" value="Unassembled WGS sequence"/>
</dbReference>
<accession>A0ABX1W0M9</accession>
<keyword evidence="1" id="KW-0732">Signal</keyword>
<sequence>MKSFLIPTAAIVLAIAASAFTNTHKYTTYFYRYTSSSGPEELIFKISVITFARI</sequence>
<gene>
    <name evidence="2" type="ORF">HK413_05045</name>
</gene>
<protein>
    <submittedName>
        <fullName evidence="2">Uncharacterized protein</fullName>
    </submittedName>
</protein>
<dbReference type="RefSeq" id="WP_175269361.1">
    <property type="nucleotide sequence ID" value="NZ_JABFCR010000017.1"/>
</dbReference>
<evidence type="ECO:0000313" key="3">
    <source>
        <dbReference type="Proteomes" id="UP000566071"/>
    </source>
</evidence>
<keyword evidence="3" id="KW-1185">Reference proteome</keyword>
<feature type="signal peptide" evidence="1">
    <location>
        <begin position="1"/>
        <end position="19"/>
    </location>
</feature>
<evidence type="ECO:0000313" key="2">
    <source>
        <dbReference type="EMBL" id="NNU33670.1"/>
    </source>
</evidence>